<name>A0A9N7UVJ5_PLEPL</name>
<dbReference type="Proteomes" id="UP001153269">
    <property type="component" value="Unassembled WGS sequence"/>
</dbReference>
<dbReference type="EMBL" id="CADEAL010001979">
    <property type="protein sequence ID" value="CAB1437057.1"/>
    <property type="molecule type" value="Genomic_DNA"/>
</dbReference>
<accession>A0A9N7UVJ5</accession>
<comment type="caution">
    <text evidence="1">The sequence shown here is derived from an EMBL/GenBank/DDBJ whole genome shotgun (WGS) entry which is preliminary data.</text>
</comment>
<sequence length="102" mass="11978">MVCIYMELFESKARYTTVVPIYEQLCLYHTSLTNCEHSPKGTLCDLWSCPRTLRHLEWKEGPGDQTTNEPENRLVDDPLYLLMDRRSCNTLTCQKQMMCLLL</sequence>
<proteinExistence type="predicted"/>
<dbReference type="AlphaFoldDB" id="A0A9N7UVJ5"/>
<evidence type="ECO:0000313" key="1">
    <source>
        <dbReference type="EMBL" id="CAB1437057.1"/>
    </source>
</evidence>
<gene>
    <name evidence="1" type="ORF">PLEPLA_LOCUS25090</name>
</gene>
<reference evidence="1" key="1">
    <citation type="submission" date="2020-03" db="EMBL/GenBank/DDBJ databases">
        <authorList>
            <person name="Weist P."/>
        </authorList>
    </citation>
    <scope>NUCLEOTIDE SEQUENCE</scope>
</reference>
<evidence type="ECO:0000313" key="2">
    <source>
        <dbReference type="Proteomes" id="UP001153269"/>
    </source>
</evidence>
<keyword evidence="2" id="KW-1185">Reference proteome</keyword>
<protein>
    <submittedName>
        <fullName evidence="1">Uncharacterized protein</fullName>
    </submittedName>
</protein>
<organism evidence="1 2">
    <name type="scientific">Pleuronectes platessa</name>
    <name type="common">European plaice</name>
    <dbReference type="NCBI Taxonomy" id="8262"/>
    <lineage>
        <taxon>Eukaryota</taxon>
        <taxon>Metazoa</taxon>
        <taxon>Chordata</taxon>
        <taxon>Craniata</taxon>
        <taxon>Vertebrata</taxon>
        <taxon>Euteleostomi</taxon>
        <taxon>Actinopterygii</taxon>
        <taxon>Neopterygii</taxon>
        <taxon>Teleostei</taxon>
        <taxon>Neoteleostei</taxon>
        <taxon>Acanthomorphata</taxon>
        <taxon>Carangaria</taxon>
        <taxon>Pleuronectiformes</taxon>
        <taxon>Pleuronectoidei</taxon>
        <taxon>Pleuronectidae</taxon>
        <taxon>Pleuronectes</taxon>
    </lineage>
</organism>